<dbReference type="FunFam" id="3.40.50.300:FF:000169">
    <property type="entry name" value="ABC transporter C family member 3"/>
    <property type="match status" value="1"/>
</dbReference>
<dbReference type="EC" id="7.6.2.2" evidence="3"/>
<dbReference type="CDD" id="cd03244">
    <property type="entry name" value="ABCC_MRP_domain2"/>
    <property type="match status" value="1"/>
</dbReference>
<organism evidence="16 17">
    <name type="scientific">Acer yangbiense</name>
    <dbReference type="NCBI Taxonomy" id="1000413"/>
    <lineage>
        <taxon>Eukaryota</taxon>
        <taxon>Viridiplantae</taxon>
        <taxon>Streptophyta</taxon>
        <taxon>Embryophyta</taxon>
        <taxon>Tracheophyta</taxon>
        <taxon>Spermatophyta</taxon>
        <taxon>Magnoliopsida</taxon>
        <taxon>eudicotyledons</taxon>
        <taxon>Gunneridae</taxon>
        <taxon>Pentapetalae</taxon>
        <taxon>rosids</taxon>
        <taxon>malvids</taxon>
        <taxon>Sapindales</taxon>
        <taxon>Sapindaceae</taxon>
        <taxon>Hippocastanoideae</taxon>
        <taxon>Acereae</taxon>
        <taxon>Acer</taxon>
    </lineage>
</organism>
<keyword evidence="17" id="KW-1185">Reference proteome</keyword>
<dbReference type="PROSITE" id="PS50893">
    <property type="entry name" value="ABC_TRANSPORTER_2"/>
    <property type="match status" value="2"/>
</dbReference>
<protein>
    <recommendedName>
        <fullName evidence="3">ABC-type xenobiotic transporter</fullName>
        <ecNumber evidence="3">7.6.2.2</ecNumber>
    </recommendedName>
</protein>
<feature type="transmembrane region" description="Helical" evidence="12">
    <location>
        <begin position="171"/>
        <end position="193"/>
    </location>
</feature>
<dbReference type="SUPFAM" id="SSF90123">
    <property type="entry name" value="ABC transporter transmembrane region"/>
    <property type="match status" value="3"/>
</dbReference>
<dbReference type="Proteomes" id="UP000323000">
    <property type="component" value="Chromosome 2"/>
</dbReference>
<evidence type="ECO:0000313" key="16">
    <source>
        <dbReference type="EMBL" id="TXG68642.1"/>
    </source>
</evidence>
<keyword evidence="10 12" id="KW-0472">Membrane</keyword>
<dbReference type="FunFam" id="1.20.1560.10:FF:000003">
    <property type="entry name" value="ABC transporter C family member 10"/>
    <property type="match status" value="1"/>
</dbReference>
<evidence type="ECO:0000256" key="9">
    <source>
        <dbReference type="ARBA" id="ARBA00022989"/>
    </source>
</evidence>
<dbReference type="GO" id="GO:0008559">
    <property type="term" value="F:ABC-type xenobiotic transporter activity"/>
    <property type="evidence" value="ECO:0007669"/>
    <property type="project" value="UniProtKB-EC"/>
</dbReference>
<dbReference type="PANTHER" id="PTHR24223">
    <property type="entry name" value="ATP-BINDING CASSETTE SUB-FAMILY C"/>
    <property type="match status" value="1"/>
</dbReference>
<name>A0A5C7IJ02_9ROSI</name>
<dbReference type="Pfam" id="PF00664">
    <property type="entry name" value="ABC_membrane"/>
    <property type="match status" value="1"/>
</dbReference>
<feature type="transmembrane region" description="Helical" evidence="12">
    <location>
        <begin position="358"/>
        <end position="379"/>
    </location>
</feature>
<dbReference type="InterPro" id="IPR044726">
    <property type="entry name" value="ABCC_6TM_D2"/>
</dbReference>
<dbReference type="CDD" id="cd03250">
    <property type="entry name" value="ABCC_MRP_domain1"/>
    <property type="match status" value="1"/>
</dbReference>
<comment type="similarity">
    <text evidence="2">Belongs to the ABC transporter superfamily. ABCC family. Conjugate transporter (TC 3.A.1.208) subfamily.</text>
</comment>
<dbReference type="InterPro" id="IPR017871">
    <property type="entry name" value="ABC_transporter-like_CS"/>
</dbReference>
<dbReference type="GO" id="GO:0016020">
    <property type="term" value="C:membrane"/>
    <property type="evidence" value="ECO:0007669"/>
    <property type="project" value="UniProtKB-SubCell"/>
</dbReference>
<proteinExistence type="inferred from homology"/>
<dbReference type="SUPFAM" id="SSF52540">
    <property type="entry name" value="P-loop containing nucleoside triphosphate hydrolases"/>
    <property type="match status" value="2"/>
</dbReference>
<dbReference type="PROSITE" id="PS50929">
    <property type="entry name" value="ABC_TM1F"/>
    <property type="match status" value="2"/>
</dbReference>
<dbReference type="InterPro" id="IPR050173">
    <property type="entry name" value="ABC_transporter_C-like"/>
</dbReference>
<keyword evidence="9 12" id="KW-1133">Transmembrane helix</keyword>
<evidence type="ECO:0000256" key="4">
    <source>
        <dbReference type="ARBA" id="ARBA00022448"/>
    </source>
</evidence>
<feature type="domain" description="ABC transporter" evidence="14">
    <location>
        <begin position="1086"/>
        <end position="1320"/>
    </location>
</feature>
<dbReference type="PROSITE" id="PS00211">
    <property type="entry name" value="ABC_TRANSPORTER_1"/>
    <property type="match status" value="1"/>
</dbReference>
<keyword evidence="8" id="KW-1278">Translocase</keyword>
<evidence type="ECO:0000256" key="1">
    <source>
        <dbReference type="ARBA" id="ARBA00004141"/>
    </source>
</evidence>
<dbReference type="CDD" id="cd18579">
    <property type="entry name" value="ABC_6TM_ABCC_D1"/>
    <property type="match status" value="1"/>
</dbReference>
<gene>
    <name evidence="16" type="ORF">EZV62_003577</name>
</gene>
<dbReference type="InterPro" id="IPR027417">
    <property type="entry name" value="P-loop_NTPase"/>
</dbReference>
<keyword evidence="6" id="KW-0547">Nucleotide-binding</keyword>
<dbReference type="Gene3D" id="1.20.1560.10">
    <property type="entry name" value="ABC transporter type 1, transmembrane domain"/>
    <property type="match status" value="3"/>
</dbReference>
<evidence type="ECO:0000256" key="5">
    <source>
        <dbReference type="ARBA" id="ARBA00022692"/>
    </source>
</evidence>
<keyword evidence="5 12" id="KW-0812">Transmembrane</keyword>
<comment type="subcellular location">
    <subcellularLocation>
        <location evidence="1">Membrane</location>
        <topology evidence="1">Multi-pass membrane protein</topology>
    </subcellularLocation>
</comment>
<comment type="caution">
    <text evidence="16">The sequence shown here is derived from an EMBL/GenBank/DDBJ whole genome shotgun (WGS) entry which is preliminary data.</text>
</comment>
<dbReference type="GO" id="GO:0005524">
    <property type="term" value="F:ATP binding"/>
    <property type="evidence" value="ECO:0007669"/>
    <property type="project" value="UniProtKB-KW"/>
</dbReference>
<dbReference type="Gene3D" id="3.40.50.300">
    <property type="entry name" value="P-loop containing nucleotide triphosphate hydrolases"/>
    <property type="match status" value="2"/>
</dbReference>
<dbReference type="EMBL" id="VAHF01000002">
    <property type="protein sequence ID" value="TXG68642.1"/>
    <property type="molecule type" value="Genomic_DNA"/>
</dbReference>
<feature type="transmembrane region" description="Helical" evidence="12">
    <location>
        <begin position="272"/>
        <end position="294"/>
    </location>
</feature>
<evidence type="ECO:0000256" key="12">
    <source>
        <dbReference type="SAM" id="Phobius"/>
    </source>
</evidence>
<feature type="chain" id="PRO_5022997823" description="ABC-type xenobiotic transporter" evidence="13">
    <location>
        <begin position="22"/>
        <end position="1332"/>
    </location>
</feature>
<keyword evidence="7" id="KW-0067">ATP-binding</keyword>
<evidence type="ECO:0000256" key="6">
    <source>
        <dbReference type="ARBA" id="ARBA00022741"/>
    </source>
</evidence>
<evidence type="ECO:0000256" key="11">
    <source>
        <dbReference type="ARBA" id="ARBA00034018"/>
    </source>
</evidence>
<evidence type="ECO:0000256" key="7">
    <source>
        <dbReference type="ARBA" id="ARBA00022840"/>
    </source>
</evidence>
<feature type="transmembrane region" description="Helical" evidence="12">
    <location>
        <begin position="790"/>
        <end position="808"/>
    </location>
</feature>
<feature type="transmembrane region" description="Helical" evidence="12">
    <location>
        <begin position="132"/>
        <end position="159"/>
    </location>
</feature>
<dbReference type="GO" id="GO:0016887">
    <property type="term" value="F:ATP hydrolysis activity"/>
    <property type="evidence" value="ECO:0007669"/>
    <property type="project" value="InterPro"/>
</dbReference>
<feature type="transmembrane region" description="Helical" evidence="12">
    <location>
        <begin position="908"/>
        <end position="932"/>
    </location>
</feature>
<feature type="transmembrane region" description="Helical" evidence="12">
    <location>
        <begin position="755"/>
        <end position="778"/>
    </location>
</feature>
<dbReference type="InterPro" id="IPR036640">
    <property type="entry name" value="ABC1_TM_sf"/>
</dbReference>
<dbReference type="CDD" id="cd18580">
    <property type="entry name" value="ABC_6TM_ABCC_D2"/>
    <property type="match status" value="1"/>
</dbReference>
<keyword evidence="13" id="KW-0732">Signal</keyword>
<reference evidence="17" key="1">
    <citation type="journal article" date="2019" name="Gigascience">
        <title>De novo genome assembly of the endangered Acer yangbiense, a plant species with extremely small populations endemic to Yunnan Province, China.</title>
        <authorList>
            <person name="Yang J."/>
            <person name="Wariss H.M."/>
            <person name="Tao L."/>
            <person name="Zhang R."/>
            <person name="Yun Q."/>
            <person name="Hollingsworth P."/>
            <person name="Dao Z."/>
            <person name="Luo G."/>
            <person name="Guo H."/>
            <person name="Ma Y."/>
            <person name="Sun W."/>
        </authorList>
    </citation>
    <scope>NUCLEOTIDE SEQUENCE [LARGE SCALE GENOMIC DNA]</scope>
    <source>
        <strain evidence="17">cv. Malutang</strain>
    </source>
</reference>
<feature type="domain" description="ABC transporter" evidence="14">
    <location>
        <begin position="453"/>
        <end position="673"/>
    </location>
</feature>
<evidence type="ECO:0000256" key="8">
    <source>
        <dbReference type="ARBA" id="ARBA00022967"/>
    </source>
</evidence>
<dbReference type="InterPro" id="IPR003439">
    <property type="entry name" value="ABC_transporter-like_ATP-bd"/>
</dbReference>
<accession>A0A5C7IJ02</accession>
<dbReference type="InterPro" id="IPR011527">
    <property type="entry name" value="ABC1_TM_dom"/>
</dbReference>
<feature type="domain" description="ABC transmembrane type-1" evidence="15">
    <location>
        <begin position="758"/>
        <end position="1015"/>
    </location>
</feature>
<dbReference type="InterPro" id="IPR044746">
    <property type="entry name" value="ABCC_6TM_D1"/>
</dbReference>
<evidence type="ECO:0000256" key="13">
    <source>
        <dbReference type="SAM" id="SignalP"/>
    </source>
</evidence>
<evidence type="ECO:0000313" key="17">
    <source>
        <dbReference type="Proteomes" id="UP000323000"/>
    </source>
</evidence>
<sequence>MASWYAGFLLPFHAVIPFCNSHCPSIKNKSSTKLQSSGKDEKKQGKTNQTKLGQANILSQLTFSWINSLLRLGYVKPLLLKDIPTLLSDDEARSTYKTFSSKWEFLHRGDGKMNNPKNLLLKALFRIHWKEMIFVGVCALFRTFAVVVSPLLLYAIVQYTSNKHKNRSEGLLLVGWLVIVKFIESFSQRHWFFNSRRLGMRMRSALIMAIYRKQLKLSSLARRRHSTGEIVNYIAVDAYRMAEALYWFHLEWSLVVQLFLAIGVLFKVVGLSAFPGLVFVLITGFLNVPFARIYNKCQILYKVAQEERLRAMSEVLNNMKIIKLQSWEEKFKNVIDLLRENEHNFLAKTQINKSSANVLYWLTPTIVSTVVFFGCLVMKSAPLNAATIFTILSTLRCMSEPMRFIPEALSMLIEMKISSDHLNAFLLADELSDEESNKSSKSLKHSSDIRVKIRGNFSWESDSAVPALRDINLEVKSGHKIAVCGQVGAGKSTLLCAILGEVYRISGSVSVNGTIAYVSQAPWIRSGTIRDNILFGKPMEKTNYEMVTKASALDTDINIFSHGDLTEIGERGLNLSGGQKQRIQLARAVYNDADIYLLDDPFSAVDAETAAILFNDCVMDALQEKSIVLVTHQVEFLTKADQILVIEGGQITQSGTYVELLSTPGTTFAQLVNAQKKVVSELVTSDTGNMDETHKIHDNQSELPGESCCTREGGEKEISVEGSLNIQLTKEEEREIGDVGCKPMLDYLYVSKGSLLFILTILSYLAFSALQACASYWLATATRLYKVNNAMLVGVYAGISTISIPFVYSRNLYATFLGLKASKAFFFGINNSIFKAPMLFFDSTPVGRIFARVRKHLQQHQSLNYLNDHMHSLAHTHFKMQQMSSDMNTLDIDLSATINVSVAATIDALMIVAIMASVTWPVLIVAIPTIIIAKYVQVNGKPHLCSLNGVVSIRAFNMMEMFFENYLKLIDTDARLFFHSNAAIEWLVLRIETLQNLVILTAALLIIKYIFSNTIYYSFEGFVGLSLSYALTLSTVQVVMTHVHCNLSNQIVSVERIKQFMHIPPEPPAIIEDMRPPASWPLQGRIELENLKIRYRPNAPLVLKGITCTFKEGTRVGVVGRTGSGKTTLISALFRLVEPESGRILINGLDICSIGLKDLRTKLSIIPQEPTLFRGSIRMNLDPLSMYPDHEIWEALEKCQLKAIVSSLPKLLDSSVSDEGENWSMGQRQLFCLGRVLLKRNRILVLDEATASIDSATDAILQNTIREEFLGCTVITIAHRVPTITDSDMVMVLSYGELVEYDVPSKLMETNSAFSKLVAEYSSNYKRNSTQS</sequence>
<dbReference type="PANTHER" id="PTHR24223:SF108">
    <property type="entry name" value="ABC TRANSPORTER C FAMILY MEMBER 8"/>
    <property type="match status" value="1"/>
</dbReference>
<evidence type="ECO:0000256" key="3">
    <source>
        <dbReference type="ARBA" id="ARBA00012191"/>
    </source>
</evidence>
<dbReference type="Pfam" id="PF00005">
    <property type="entry name" value="ABC_tran"/>
    <property type="match status" value="2"/>
</dbReference>
<evidence type="ECO:0000256" key="10">
    <source>
        <dbReference type="ARBA" id="ARBA00023136"/>
    </source>
</evidence>
<dbReference type="InterPro" id="IPR003593">
    <property type="entry name" value="AAA+_ATPase"/>
</dbReference>
<keyword evidence="4" id="KW-0813">Transport</keyword>
<dbReference type="FunFam" id="3.40.50.300:FF:000508">
    <property type="entry name" value="ABC transporter C family member 5"/>
    <property type="match status" value="1"/>
</dbReference>
<evidence type="ECO:0000256" key="2">
    <source>
        <dbReference type="ARBA" id="ARBA00009726"/>
    </source>
</evidence>
<dbReference type="SMART" id="SM00382">
    <property type="entry name" value="AAA"/>
    <property type="match status" value="2"/>
</dbReference>
<feature type="transmembrane region" description="Helical" evidence="12">
    <location>
        <begin position="244"/>
        <end position="266"/>
    </location>
</feature>
<evidence type="ECO:0000259" key="15">
    <source>
        <dbReference type="PROSITE" id="PS50929"/>
    </source>
</evidence>
<feature type="domain" description="ABC transmembrane type-1" evidence="15">
    <location>
        <begin position="133"/>
        <end position="414"/>
    </location>
</feature>
<comment type="catalytic activity">
    <reaction evidence="11">
        <text>ATP + H2O + xenobioticSide 1 = ADP + phosphate + xenobioticSide 2.</text>
        <dbReference type="EC" id="7.6.2.2"/>
    </reaction>
</comment>
<evidence type="ECO:0000259" key="14">
    <source>
        <dbReference type="PROSITE" id="PS50893"/>
    </source>
</evidence>
<dbReference type="OrthoDB" id="6500128at2759"/>
<feature type="signal peptide" evidence="13">
    <location>
        <begin position="1"/>
        <end position="21"/>
    </location>
</feature>